<feature type="domain" description="N-acetyltransferase" evidence="3">
    <location>
        <begin position="2"/>
        <end position="132"/>
    </location>
</feature>
<evidence type="ECO:0000313" key="5">
    <source>
        <dbReference type="Proteomes" id="UP000323521"/>
    </source>
</evidence>
<evidence type="ECO:0000256" key="2">
    <source>
        <dbReference type="ARBA" id="ARBA00023315"/>
    </source>
</evidence>
<accession>A0A3G1L384</accession>
<dbReference type="RefSeq" id="WP_148138098.1">
    <property type="nucleotide sequence ID" value="NZ_CP017634.1"/>
</dbReference>
<dbReference type="Pfam" id="PF00583">
    <property type="entry name" value="Acetyltransf_1"/>
    <property type="match status" value="1"/>
</dbReference>
<evidence type="ECO:0000256" key="1">
    <source>
        <dbReference type="ARBA" id="ARBA00022679"/>
    </source>
</evidence>
<dbReference type="InterPro" id="IPR045039">
    <property type="entry name" value="NSI-like"/>
</dbReference>
<dbReference type="PANTHER" id="PTHR43626">
    <property type="entry name" value="ACYL-COA N-ACYLTRANSFERASE"/>
    <property type="match status" value="1"/>
</dbReference>
<protein>
    <submittedName>
        <fullName evidence="4">GNAT family N-acetyltransferase</fullName>
    </submittedName>
</protein>
<evidence type="ECO:0000259" key="3">
    <source>
        <dbReference type="PROSITE" id="PS51186"/>
    </source>
</evidence>
<gene>
    <name evidence="4" type="ORF">DCMF_27120</name>
</gene>
<organism evidence="4 5">
    <name type="scientific">Formimonas warabiya</name>
    <dbReference type="NCBI Taxonomy" id="1761012"/>
    <lineage>
        <taxon>Bacteria</taxon>
        <taxon>Bacillati</taxon>
        <taxon>Bacillota</taxon>
        <taxon>Clostridia</taxon>
        <taxon>Eubacteriales</taxon>
        <taxon>Peptococcaceae</taxon>
        <taxon>Candidatus Formimonas</taxon>
    </lineage>
</organism>
<keyword evidence="1 4" id="KW-0808">Transferase</keyword>
<dbReference type="GO" id="GO:0005737">
    <property type="term" value="C:cytoplasm"/>
    <property type="evidence" value="ECO:0007669"/>
    <property type="project" value="TreeGrafter"/>
</dbReference>
<dbReference type="OrthoDB" id="9775804at2"/>
<dbReference type="Proteomes" id="UP000323521">
    <property type="component" value="Chromosome"/>
</dbReference>
<dbReference type="CDD" id="cd04301">
    <property type="entry name" value="NAT_SF"/>
    <property type="match status" value="1"/>
</dbReference>
<keyword evidence="5" id="KW-1185">Reference proteome</keyword>
<dbReference type="EMBL" id="CP017634">
    <property type="protein sequence ID" value="ATW28945.1"/>
    <property type="molecule type" value="Genomic_DNA"/>
</dbReference>
<dbReference type="Gene3D" id="3.40.630.30">
    <property type="match status" value="1"/>
</dbReference>
<dbReference type="PROSITE" id="PS51186">
    <property type="entry name" value="GNAT"/>
    <property type="match status" value="1"/>
</dbReference>
<dbReference type="InterPro" id="IPR016181">
    <property type="entry name" value="Acyl_CoA_acyltransferase"/>
</dbReference>
<dbReference type="GO" id="GO:0008080">
    <property type="term" value="F:N-acetyltransferase activity"/>
    <property type="evidence" value="ECO:0007669"/>
    <property type="project" value="InterPro"/>
</dbReference>
<dbReference type="KEGG" id="fwa:DCMF_27120"/>
<reference evidence="4 5" key="1">
    <citation type="submission" date="2016-10" db="EMBL/GenBank/DDBJ databases">
        <title>Complete Genome Sequence of Peptococcaceae strain DCMF.</title>
        <authorList>
            <person name="Edwards R.J."/>
            <person name="Holland S.I."/>
            <person name="Deshpande N.P."/>
            <person name="Wong Y.K."/>
            <person name="Ertan H."/>
            <person name="Manefield M."/>
            <person name="Russell T.L."/>
            <person name="Lee M.J."/>
        </authorList>
    </citation>
    <scope>NUCLEOTIDE SEQUENCE [LARGE SCALE GENOMIC DNA]</scope>
    <source>
        <strain evidence="4 5">DCMF</strain>
    </source>
</reference>
<dbReference type="InterPro" id="IPR000182">
    <property type="entry name" value="GNAT_dom"/>
</dbReference>
<evidence type="ECO:0000313" key="4">
    <source>
        <dbReference type="EMBL" id="ATW28945.1"/>
    </source>
</evidence>
<dbReference type="PANTHER" id="PTHR43626:SF4">
    <property type="entry name" value="GCN5-RELATED N-ACETYLTRANSFERASE 2, CHLOROPLASTIC"/>
    <property type="match status" value="1"/>
</dbReference>
<proteinExistence type="predicted"/>
<name>A0A3G1L384_FORW1</name>
<dbReference type="AlphaFoldDB" id="A0A3G1L384"/>
<dbReference type="SUPFAM" id="SSF55729">
    <property type="entry name" value="Acyl-CoA N-acyltransferases (Nat)"/>
    <property type="match status" value="1"/>
</dbReference>
<sequence>MIAYKETKDFTAAELQELFLSVSWLSGNYPKRLEKAINNSDTVISAWDGEQLAGLVNALDDGEMTAYAHYLLINPKYHGMGIGRELVGRLKKKYQGYLYLILIPEDKKNVAFYEQYGFEVIEGGTPMQIKTL</sequence>
<keyword evidence="2" id="KW-0012">Acyltransferase</keyword>